<evidence type="ECO:0000313" key="4">
    <source>
        <dbReference type="WBParaSite" id="GPUH_0001735701-mRNA-1"/>
    </source>
</evidence>
<dbReference type="Gene3D" id="3.30.710.10">
    <property type="entry name" value="Potassium Channel Kv1.1, Chain A"/>
    <property type="match status" value="1"/>
</dbReference>
<sequence>MAVPTSTTAAVAAATAAATAASTGPPSGNQNMFLGYSSTRMHWSPNKHELLAHQAKLSQHLSEIQATAEGPKPDIIILLKDQNVVHLHSEIGLAHSGYLRKRYANELWMQHRQPAISVMDFIDFDPDAVRRMVNFFYSGVLPCSMAEAPELFELAIKFQVPSVKAMIEKYVVQKAAELGNLMDCWNITCNKNSEFSNRARDIVLSYVIQNLEQVFQLFK</sequence>
<dbReference type="InterPro" id="IPR000210">
    <property type="entry name" value="BTB/POZ_dom"/>
</dbReference>
<reference evidence="4" key="1">
    <citation type="submission" date="2016-06" db="UniProtKB">
        <authorList>
            <consortium name="WormBaseParasite"/>
        </authorList>
    </citation>
    <scope>IDENTIFICATION</scope>
</reference>
<name>A0A183E8P4_9BILA</name>
<dbReference type="SUPFAM" id="SSF54695">
    <property type="entry name" value="POZ domain"/>
    <property type="match status" value="1"/>
</dbReference>
<gene>
    <name evidence="2" type="ORF">GPUH_LOCUS17334</name>
</gene>
<dbReference type="InterPro" id="IPR011333">
    <property type="entry name" value="SKP1/BTB/POZ_sf"/>
</dbReference>
<proteinExistence type="predicted"/>
<reference evidence="2 3" key="2">
    <citation type="submission" date="2018-11" db="EMBL/GenBank/DDBJ databases">
        <authorList>
            <consortium name="Pathogen Informatics"/>
        </authorList>
    </citation>
    <scope>NUCLEOTIDE SEQUENCE [LARGE SCALE GENOMIC DNA]</scope>
</reference>
<dbReference type="PROSITE" id="PS50097">
    <property type="entry name" value="BTB"/>
    <property type="match status" value="1"/>
</dbReference>
<protein>
    <submittedName>
        <fullName evidence="4">BTB domain-containing protein</fullName>
    </submittedName>
</protein>
<evidence type="ECO:0000313" key="2">
    <source>
        <dbReference type="EMBL" id="VDN29613.1"/>
    </source>
</evidence>
<evidence type="ECO:0000259" key="1">
    <source>
        <dbReference type="PROSITE" id="PS50097"/>
    </source>
</evidence>
<dbReference type="CDD" id="cd18186">
    <property type="entry name" value="BTB_POZ_ZBTB_KLHL-like"/>
    <property type="match status" value="1"/>
</dbReference>
<keyword evidence="3" id="KW-1185">Reference proteome</keyword>
<accession>A0A183E8P4</accession>
<feature type="domain" description="BTB" evidence="1">
    <location>
        <begin position="73"/>
        <end position="145"/>
    </location>
</feature>
<dbReference type="Proteomes" id="UP000271098">
    <property type="component" value="Unassembled WGS sequence"/>
</dbReference>
<dbReference type="Pfam" id="PF00651">
    <property type="entry name" value="BTB"/>
    <property type="match status" value="1"/>
</dbReference>
<dbReference type="WBParaSite" id="GPUH_0001735701-mRNA-1">
    <property type="protein sequence ID" value="GPUH_0001735701-mRNA-1"/>
    <property type="gene ID" value="GPUH_0001735701"/>
</dbReference>
<dbReference type="AlphaFoldDB" id="A0A183E8P4"/>
<dbReference type="EMBL" id="UYRT01085041">
    <property type="protein sequence ID" value="VDN29613.1"/>
    <property type="molecule type" value="Genomic_DNA"/>
</dbReference>
<organism evidence="4">
    <name type="scientific">Gongylonema pulchrum</name>
    <dbReference type="NCBI Taxonomy" id="637853"/>
    <lineage>
        <taxon>Eukaryota</taxon>
        <taxon>Metazoa</taxon>
        <taxon>Ecdysozoa</taxon>
        <taxon>Nematoda</taxon>
        <taxon>Chromadorea</taxon>
        <taxon>Rhabditida</taxon>
        <taxon>Spirurina</taxon>
        <taxon>Spiruromorpha</taxon>
        <taxon>Spiruroidea</taxon>
        <taxon>Gongylonematidae</taxon>
        <taxon>Gongylonema</taxon>
    </lineage>
</organism>
<dbReference type="SMART" id="SM00225">
    <property type="entry name" value="BTB"/>
    <property type="match status" value="1"/>
</dbReference>
<evidence type="ECO:0000313" key="3">
    <source>
        <dbReference type="Proteomes" id="UP000271098"/>
    </source>
</evidence>
<dbReference type="OrthoDB" id="5779000at2759"/>